<dbReference type="PANTHER" id="PTHR30250:SF26">
    <property type="entry name" value="PSMA PROTEIN"/>
    <property type="match status" value="1"/>
</dbReference>
<dbReference type="InterPro" id="IPR050833">
    <property type="entry name" value="Poly_Biosynth_Transport"/>
</dbReference>
<feature type="transmembrane region" description="Helical" evidence="6">
    <location>
        <begin position="346"/>
        <end position="366"/>
    </location>
</feature>
<evidence type="ECO:0000256" key="4">
    <source>
        <dbReference type="ARBA" id="ARBA00022989"/>
    </source>
</evidence>
<evidence type="ECO:0000256" key="3">
    <source>
        <dbReference type="ARBA" id="ARBA00022692"/>
    </source>
</evidence>
<organism evidence="7 8">
    <name type="scientific">Bacillus wiedmannii</name>
    <dbReference type="NCBI Taxonomy" id="1890302"/>
    <lineage>
        <taxon>Bacteria</taxon>
        <taxon>Bacillati</taxon>
        <taxon>Bacillota</taxon>
        <taxon>Bacilli</taxon>
        <taxon>Bacillales</taxon>
        <taxon>Bacillaceae</taxon>
        <taxon>Bacillus</taxon>
        <taxon>Bacillus cereus group</taxon>
    </lineage>
</organism>
<evidence type="ECO:0008006" key="9">
    <source>
        <dbReference type="Google" id="ProtNLM"/>
    </source>
</evidence>
<reference evidence="7 8" key="1">
    <citation type="submission" date="2018-03" db="EMBL/GenBank/DDBJ databases">
        <title>Genotypic and phenotypic analysis of antagonistic Bacillus spp. isolated from rhizosphere soil of plants in Tibet.</title>
        <authorList>
            <person name="Borriss R."/>
            <person name="Lasch P."/>
            <person name="Wu L."/>
            <person name="Wu H."/>
            <person name="Gao X."/>
        </authorList>
    </citation>
    <scope>NUCLEOTIDE SEQUENCE [LARGE SCALE GENOMIC DNA]</scope>
    <source>
        <strain evidence="7 8">NMSW16</strain>
    </source>
</reference>
<proteinExistence type="predicted"/>
<feature type="transmembrane region" description="Helical" evidence="6">
    <location>
        <begin position="242"/>
        <end position="266"/>
    </location>
</feature>
<keyword evidence="2" id="KW-1003">Cell membrane</keyword>
<comment type="subcellular location">
    <subcellularLocation>
        <location evidence="1">Cell membrane</location>
        <topology evidence="1">Multi-pass membrane protein</topology>
    </subcellularLocation>
</comment>
<feature type="transmembrane region" description="Helical" evidence="6">
    <location>
        <begin position="437"/>
        <end position="460"/>
    </location>
</feature>
<gene>
    <name evidence="7" type="ORF">C6357_18700</name>
</gene>
<evidence type="ECO:0000256" key="6">
    <source>
        <dbReference type="SAM" id="Phobius"/>
    </source>
</evidence>
<evidence type="ECO:0000313" key="8">
    <source>
        <dbReference type="Proteomes" id="UP000239236"/>
    </source>
</evidence>
<dbReference type="RefSeq" id="WP_106102141.1">
    <property type="nucleotide sequence ID" value="NZ_PVRQ01000004.1"/>
</dbReference>
<keyword evidence="8" id="KW-1185">Reference proteome</keyword>
<name>A0ABX5DVN1_9BACI</name>
<comment type="caution">
    <text evidence="7">The sequence shown here is derived from an EMBL/GenBank/DDBJ whole genome shotgun (WGS) entry which is preliminary data.</text>
</comment>
<keyword evidence="4 6" id="KW-1133">Transmembrane helix</keyword>
<protein>
    <recommendedName>
        <fullName evidence="9">Polysaccharide biosynthesis protein</fullName>
    </recommendedName>
</protein>
<evidence type="ECO:0000256" key="1">
    <source>
        <dbReference type="ARBA" id="ARBA00004651"/>
    </source>
</evidence>
<dbReference type="Proteomes" id="UP000239236">
    <property type="component" value="Unassembled WGS sequence"/>
</dbReference>
<feature type="transmembrane region" description="Helical" evidence="6">
    <location>
        <begin position="466"/>
        <end position="492"/>
    </location>
</feature>
<feature type="transmembrane region" description="Helical" evidence="6">
    <location>
        <begin position="7"/>
        <end position="30"/>
    </location>
</feature>
<feature type="transmembrane region" description="Helical" evidence="6">
    <location>
        <begin position="404"/>
        <end position="430"/>
    </location>
</feature>
<keyword evidence="3 6" id="KW-0812">Transmembrane</keyword>
<feature type="transmembrane region" description="Helical" evidence="6">
    <location>
        <begin position="90"/>
        <end position="114"/>
    </location>
</feature>
<accession>A0ABX5DVN1</accession>
<dbReference type="EMBL" id="PVRR01000004">
    <property type="protein sequence ID" value="PRT38982.1"/>
    <property type="molecule type" value="Genomic_DNA"/>
</dbReference>
<feature type="transmembrane region" description="Helical" evidence="6">
    <location>
        <begin position="50"/>
        <end position="69"/>
    </location>
</feature>
<feature type="transmembrane region" description="Helical" evidence="6">
    <location>
        <begin position="126"/>
        <end position="144"/>
    </location>
</feature>
<evidence type="ECO:0000256" key="5">
    <source>
        <dbReference type="ARBA" id="ARBA00023136"/>
    </source>
</evidence>
<feature type="transmembrane region" description="Helical" evidence="6">
    <location>
        <begin position="305"/>
        <end position="326"/>
    </location>
</feature>
<evidence type="ECO:0000256" key="2">
    <source>
        <dbReference type="ARBA" id="ARBA00022475"/>
    </source>
</evidence>
<dbReference type="PANTHER" id="PTHR30250">
    <property type="entry name" value="PST FAMILY PREDICTED COLANIC ACID TRANSPORTER"/>
    <property type="match status" value="1"/>
</dbReference>
<keyword evidence="5 6" id="KW-0472">Membrane</keyword>
<evidence type="ECO:0000313" key="7">
    <source>
        <dbReference type="EMBL" id="PRT38982.1"/>
    </source>
</evidence>
<sequence>MGAKKQVAINMATQIISFILNIGISFFLASFIVGNIGKEMYGFWGLANNFVSYITVFTVALNSMLSRFVMIKIHQNDIETANKYYSSVAIANLTIVLIFTLPTIVFVLFLDNIINIPNPFIFDVKILWLLLFINFFLSLLGSVYNLGTFVKNRLDLAASIDIKANIFRAILLFVFFSFMPPHLWYIGFITLLCTMYVTVKKIEFMKKLTPQLKIRKKYFNWNSMKELLVVGVWNSINQLSQILMAGMDLLMTNLFIGATDMGYLSIAKTIPLQIQNFIHMSANIFTPQLTKTYAGGNIKEFVKEIIFSMKITGFLGSVPIIGLIIFGKDFFALWMPGLSDNEIVKIQILSVLTLLPLICNTIFNPLFNVNTITAKIKLPVITNLIMGGANIIIVYLLINYTNLGVYAVAAVSGLMILIRMVVFVPIYAAYTLNVKWYTFYVILLRGIVALFLLTAMFFVINHITNISSWISFVLVCGFAGLSGYIVSFIIIFNNHEKKLAIHMIKGKLKKA</sequence>
<feature type="transmembrane region" description="Helical" evidence="6">
    <location>
        <begin position="378"/>
        <end position="398"/>
    </location>
</feature>